<evidence type="ECO:0000313" key="11">
    <source>
        <dbReference type="Proteomes" id="UP000012062"/>
    </source>
</evidence>
<protein>
    <submittedName>
        <fullName evidence="10">Binding-protein-dependent transport systems inner membrane component</fullName>
    </submittedName>
</protein>
<feature type="transmembrane region" description="Helical" evidence="8">
    <location>
        <begin position="215"/>
        <end position="240"/>
    </location>
</feature>
<dbReference type="AlphaFoldDB" id="M5EM02"/>
<accession>M5EM02</accession>
<dbReference type="STRING" id="1297569.MESS2_1520017"/>
<feature type="transmembrane region" description="Helical" evidence="8">
    <location>
        <begin position="169"/>
        <end position="194"/>
    </location>
</feature>
<keyword evidence="6 8" id="KW-1133">Transmembrane helix</keyword>
<evidence type="ECO:0000259" key="9">
    <source>
        <dbReference type="PROSITE" id="PS50928"/>
    </source>
</evidence>
<dbReference type="InterPro" id="IPR035906">
    <property type="entry name" value="MetI-like_sf"/>
</dbReference>
<feature type="transmembrane region" description="Helical" evidence="8">
    <location>
        <begin position="279"/>
        <end position="302"/>
    </location>
</feature>
<gene>
    <name evidence="10" type="ORF">MESS2_1520017</name>
</gene>
<dbReference type="PROSITE" id="PS50928">
    <property type="entry name" value="ABC_TM1"/>
    <property type="match status" value="1"/>
</dbReference>
<dbReference type="Gene3D" id="1.10.3720.10">
    <property type="entry name" value="MetI-like"/>
    <property type="match status" value="1"/>
</dbReference>
<feature type="transmembrane region" description="Helical" evidence="8">
    <location>
        <begin position="85"/>
        <end position="108"/>
    </location>
</feature>
<dbReference type="CDD" id="cd06261">
    <property type="entry name" value="TM_PBP2"/>
    <property type="match status" value="1"/>
</dbReference>
<evidence type="ECO:0000256" key="7">
    <source>
        <dbReference type="ARBA" id="ARBA00023136"/>
    </source>
</evidence>
<dbReference type="Pfam" id="PF00528">
    <property type="entry name" value="BPD_transp_1"/>
    <property type="match status" value="1"/>
</dbReference>
<keyword evidence="4" id="KW-1003">Cell membrane</keyword>
<evidence type="ECO:0000256" key="6">
    <source>
        <dbReference type="ARBA" id="ARBA00022989"/>
    </source>
</evidence>
<comment type="caution">
    <text evidence="10">The sequence shown here is derived from an EMBL/GenBank/DDBJ whole genome shotgun (WGS) entry which is preliminary data.</text>
</comment>
<reference evidence="10 11" key="1">
    <citation type="submission" date="2013-02" db="EMBL/GenBank/DDBJ databases">
        <authorList>
            <person name="Genoscope - CEA"/>
        </authorList>
    </citation>
    <scope>NUCLEOTIDE SEQUENCE [LARGE SCALE GENOMIC DNA]</scope>
    <source>
        <strain evidence="10 11">STM 2683</strain>
    </source>
</reference>
<proteinExistence type="inferred from homology"/>
<keyword evidence="7 8" id="KW-0472">Membrane</keyword>
<dbReference type="SUPFAM" id="SSF161098">
    <property type="entry name" value="MetI-like"/>
    <property type="match status" value="1"/>
</dbReference>
<sequence>MRAEAVRAGPAAAIERRPASRTSTLYLFALPATLLFVVFIAYPILWVAGQSFYVRSGSGTSSFAGLANYVTVLGDPTFWIVVRNMLLWGVITIPVQMLIGGVLAYFIERHTHALRGFFRTMFFLPVVTSVSVISLVWVQIYAPYYGIAQEYLKHVGFVMMTSPIGDPKMAIYALVIVNIWQWTGFSMLMYIAGIANLPSEVLDAARVDGARGWRLAMHVIVPMLAPATKSLLLLGVIGTLQTFPIVHLMTGGGPNRASEVFGTFIFKQSFVLGDTGSGAALSVIVLVVALVLSLLQIVTLGARLTPAGKERA</sequence>
<feature type="domain" description="ABC transmembrane type-1" evidence="9">
    <location>
        <begin position="82"/>
        <end position="296"/>
    </location>
</feature>
<dbReference type="OrthoDB" id="7939379at2"/>
<name>M5EM02_9HYPH</name>
<feature type="transmembrane region" description="Helical" evidence="8">
    <location>
        <begin position="25"/>
        <end position="48"/>
    </location>
</feature>
<dbReference type="PANTHER" id="PTHR43227">
    <property type="entry name" value="BLL4140 PROTEIN"/>
    <property type="match status" value="1"/>
</dbReference>
<evidence type="ECO:0000256" key="5">
    <source>
        <dbReference type="ARBA" id="ARBA00022692"/>
    </source>
</evidence>
<dbReference type="RefSeq" id="WP_008874171.1">
    <property type="nucleotide sequence ID" value="NZ_CAUM01000060.1"/>
</dbReference>
<evidence type="ECO:0000256" key="1">
    <source>
        <dbReference type="ARBA" id="ARBA00004651"/>
    </source>
</evidence>
<evidence type="ECO:0000256" key="2">
    <source>
        <dbReference type="ARBA" id="ARBA00009306"/>
    </source>
</evidence>
<dbReference type="PANTHER" id="PTHR43227:SF8">
    <property type="entry name" value="DIACETYLCHITOBIOSE UPTAKE SYSTEM PERMEASE PROTEIN DASB"/>
    <property type="match status" value="1"/>
</dbReference>
<dbReference type="InterPro" id="IPR050809">
    <property type="entry name" value="UgpAE/MalFG_permease"/>
</dbReference>
<evidence type="ECO:0000256" key="8">
    <source>
        <dbReference type="RuleBase" id="RU363032"/>
    </source>
</evidence>
<dbReference type="EMBL" id="CAUM01000060">
    <property type="protein sequence ID" value="CCV05218.1"/>
    <property type="molecule type" value="Genomic_DNA"/>
</dbReference>
<dbReference type="GO" id="GO:0055085">
    <property type="term" value="P:transmembrane transport"/>
    <property type="evidence" value="ECO:0007669"/>
    <property type="project" value="InterPro"/>
</dbReference>
<comment type="similarity">
    <text evidence="2 8">Belongs to the binding-protein-dependent transport system permease family.</text>
</comment>
<dbReference type="Proteomes" id="UP000012062">
    <property type="component" value="Unassembled WGS sequence"/>
</dbReference>
<evidence type="ECO:0000256" key="3">
    <source>
        <dbReference type="ARBA" id="ARBA00022448"/>
    </source>
</evidence>
<evidence type="ECO:0000256" key="4">
    <source>
        <dbReference type="ARBA" id="ARBA00022475"/>
    </source>
</evidence>
<keyword evidence="11" id="KW-1185">Reference proteome</keyword>
<dbReference type="eggNOG" id="COG1175">
    <property type="taxonomic scope" value="Bacteria"/>
</dbReference>
<evidence type="ECO:0000313" key="10">
    <source>
        <dbReference type="EMBL" id="CCV05218.1"/>
    </source>
</evidence>
<keyword evidence="5 8" id="KW-0812">Transmembrane</keyword>
<keyword evidence="3 8" id="KW-0813">Transport</keyword>
<dbReference type="GO" id="GO:0005886">
    <property type="term" value="C:plasma membrane"/>
    <property type="evidence" value="ECO:0007669"/>
    <property type="project" value="UniProtKB-SubCell"/>
</dbReference>
<feature type="transmembrane region" description="Helical" evidence="8">
    <location>
        <begin position="120"/>
        <end position="142"/>
    </location>
</feature>
<organism evidence="10 11">
    <name type="scientific">Mesorhizobium metallidurans STM 2683</name>
    <dbReference type="NCBI Taxonomy" id="1297569"/>
    <lineage>
        <taxon>Bacteria</taxon>
        <taxon>Pseudomonadati</taxon>
        <taxon>Pseudomonadota</taxon>
        <taxon>Alphaproteobacteria</taxon>
        <taxon>Hyphomicrobiales</taxon>
        <taxon>Phyllobacteriaceae</taxon>
        <taxon>Mesorhizobium</taxon>
    </lineage>
</organism>
<dbReference type="InterPro" id="IPR000515">
    <property type="entry name" value="MetI-like"/>
</dbReference>
<comment type="subcellular location">
    <subcellularLocation>
        <location evidence="1 8">Cell membrane</location>
        <topology evidence="1 8">Multi-pass membrane protein</topology>
    </subcellularLocation>
</comment>